<accession>H6QAD7</accession>
<dbReference type="eggNOG" id="arCOG12492">
    <property type="taxonomic scope" value="Archaea"/>
</dbReference>
<protein>
    <submittedName>
        <fullName evidence="2">Uncharacterized protein</fullName>
    </submittedName>
</protein>
<dbReference type="Proteomes" id="UP000009062">
    <property type="component" value="Chromosome"/>
</dbReference>
<dbReference type="KEGG" id="pog:Pogu_1311"/>
<dbReference type="HOGENOM" id="CLU_2490586_0_0_2"/>
<name>H6QAD7_PYROT</name>
<keyword evidence="3" id="KW-1185">Reference proteome</keyword>
<evidence type="ECO:0000313" key="2">
    <source>
        <dbReference type="EMBL" id="AFA39338.1"/>
    </source>
</evidence>
<sequence length="86" mass="9600">MNRRVDYKIHGKRAVKHSVGGALKVGLSIEHYVKVVEESLYLVAVGAAVAVLFAVFFTVISWDKVAAVIREVVRDIEAMWRFAEAL</sequence>
<dbReference type="STRING" id="698757.Pogu_1311"/>
<reference evidence="2 3" key="1">
    <citation type="journal article" date="2012" name="Stand. Genomic Sci.">
        <title>Complete genome sequence of Pyrobaculum oguniense.</title>
        <authorList>
            <person name="Bernick D.L."/>
            <person name="Karplus K."/>
            <person name="Lui L.M."/>
            <person name="Coker J.K."/>
            <person name="Murphy J.N."/>
            <person name="Chan P.P."/>
            <person name="Cozen A.E."/>
            <person name="Lowe T.M."/>
        </authorList>
    </citation>
    <scope>NUCLEOTIDE SEQUENCE [LARGE SCALE GENOMIC DNA]</scope>
    <source>
        <strain evidence="2 3">TE7</strain>
    </source>
</reference>
<keyword evidence="1" id="KW-0812">Transmembrane</keyword>
<feature type="transmembrane region" description="Helical" evidence="1">
    <location>
        <begin position="40"/>
        <end position="60"/>
    </location>
</feature>
<keyword evidence="1" id="KW-1133">Transmembrane helix</keyword>
<dbReference type="AlphaFoldDB" id="H6QAD7"/>
<evidence type="ECO:0000256" key="1">
    <source>
        <dbReference type="SAM" id="Phobius"/>
    </source>
</evidence>
<evidence type="ECO:0000313" key="3">
    <source>
        <dbReference type="Proteomes" id="UP000009062"/>
    </source>
</evidence>
<organism evidence="2 3">
    <name type="scientific">Pyrobaculum oguniense (strain DSM 13380 / JCM 10595 / TE7)</name>
    <dbReference type="NCBI Taxonomy" id="698757"/>
    <lineage>
        <taxon>Archaea</taxon>
        <taxon>Thermoproteota</taxon>
        <taxon>Thermoprotei</taxon>
        <taxon>Thermoproteales</taxon>
        <taxon>Thermoproteaceae</taxon>
        <taxon>Pyrobaculum</taxon>
    </lineage>
</organism>
<gene>
    <name evidence="2" type="ordered locus">Pogu_1311</name>
</gene>
<proteinExistence type="predicted"/>
<keyword evidence="1" id="KW-0472">Membrane</keyword>
<dbReference type="EMBL" id="CP003316">
    <property type="protein sequence ID" value="AFA39338.1"/>
    <property type="molecule type" value="Genomic_DNA"/>
</dbReference>